<name>A0ABW2M5U2_9FLAO</name>
<gene>
    <name evidence="1" type="ORF">ACFQO9_19320</name>
</gene>
<sequence>MAAATTCNISFQIYYTSSIPTTGATALLEYRIKNSTDPYIQYNITSVPASGGSISVPDFPASGEYEYKLRLTANGVSANQTGSFVVGECSPPSCETPKIDKVYLGEKDQIIMDYSTDPQNLYAVEYQIATDDRFTNIIHVRVIMGSDYKPTEYIEMNDGTIVNKTTYFIRVRRHCSSSVVSPWSDFVEFQSGEWRNLLESFWLAHGDDLSPDICNGLENYAWKTNVTLSTPEPKAGSLIYLTNGMLATRENIRILEQGVPVRFTDNGIGWIRFSNITPGVVYIVDSKTAQILNVESQLECPIP</sequence>
<evidence type="ECO:0008006" key="3">
    <source>
        <dbReference type="Google" id="ProtNLM"/>
    </source>
</evidence>
<evidence type="ECO:0000313" key="2">
    <source>
        <dbReference type="Proteomes" id="UP001596550"/>
    </source>
</evidence>
<comment type="caution">
    <text evidence="1">The sequence shown here is derived from an EMBL/GenBank/DDBJ whole genome shotgun (WGS) entry which is preliminary data.</text>
</comment>
<accession>A0ABW2M5U2</accession>
<reference evidence="2" key="1">
    <citation type="journal article" date="2019" name="Int. J. Syst. Evol. Microbiol.">
        <title>The Global Catalogue of Microorganisms (GCM) 10K type strain sequencing project: providing services to taxonomists for standard genome sequencing and annotation.</title>
        <authorList>
            <consortium name="The Broad Institute Genomics Platform"/>
            <consortium name="The Broad Institute Genome Sequencing Center for Infectious Disease"/>
            <person name="Wu L."/>
            <person name="Ma J."/>
        </authorList>
    </citation>
    <scope>NUCLEOTIDE SEQUENCE [LARGE SCALE GENOMIC DNA]</scope>
    <source>
        <strain evidence="2">CCUG 54781</strain>
    </source>
</reference>
<proteinExistence type="predicted"/>
<keyword evidence="2" id="KW-1185">Reference proteome</keyword>
<dbReference type="Proteomes" id="UP001596550">
    <property type="component" value="Unassembled WGS sequence"/>
</dbReference>
<protein>
    <recommendedName>
        <fullName evidence="3">Fibronectin type-III domain-containing protein</fullName>
    </recommendedName>
</protein>
<evidence type="ECO:0000313" key="1">
    <source>
        <dbReference type="EMBL" id="MFC7348874.1"/>
    </source>
</evidence>
<dbReference type="EMBL" id="JBHTCR010000015">
    <property type="protein sequence ID" value="MFC7348874.1"/>
    <property type="molecule type" value="Genomic_DNA"/>
</dbReference>
<dbReference type="RefSeq" id="WP_378183434.1">
    <property type="nucleotide sequence ID" value="NZ_JBHTCR010000015.1"/>
</dbReference>
<organism evidence="1 2">
    <name type="scientific">Chryseobacterium zhengzhouense</name>
    <dbReference type="NCBI Taxonomy" id="1636086"/>
    <lineage>
        <taxon>Bacteria</taxon>
        <taxon>Pseudomonadati</taxon>
        <taxon>Bacteroidota</taxon>
        <taxon>Flavobacteriia</taxon>
        <taxon>Flavobacteriales</taxon>
        <taxon>Weeksellaceae</taxon>
        <taxon>Chryseobacterium group</taxon>
        <taxon>Chryseobacterium</taxon>
    </lineage>
</organism>